<accession>D8S1T2</accession>
<protein>
    <submittedName>
        <fullName evidence="2">Uncharacterized protein</fullName>
    </submittedName>
</protein>
<proteinExistence type="predicted"/>
<gene>
    <name evidence="2" type="ORF">SELMODRAFT_417305</name>
</gene>
<dbReference type="InParanoid" id="D8S1T2"/>
<keyword evidence="3" id="KW-1185">Reference proteome</keyword>
<evidence type="ECO:0000256" key="1">
    <source>
        <dbReference type="SAM" id="MobiDB-lite"/>
    </source>
</evidence>
<evidence type="ECO:0000313" key="2">
    <source>
        <dbReference type="EMBL" id="EFJ21347.1"/>
    </source>
</evidence>
<evidence type="ECO:0000313" key="3">
    <source>
        <dbReference type="Proteomes" id="UP000001514"/>
    </source>
</evidence>
<dbReference type="KEGG" id="smo:SELMODRAFT_417305"/>
<dbReference type="PANTHER" id="PTHR35690:SF1">
    <property type="entry name" value="OS01G0363500 PROTEIN"/>
    <property type="match status" value="1"/>
</dbReference>
<dbReference type="Proteomes" id="UP000001514">
    <property type="component" value="Unassembled WGS sequence"/>
</dbReference>
<dbReference type="HOGENOM" id="CLU_1410967_0_0_1"/>
<dbReference type="AlphaFoldDB" id="D8S1T2"/>
<feature type="compositionally biased region" description="Polar residues" evidence="1">
    <location>
        <begin position="28"/>
        <end position="37"/>
    </location>
</feature>
<sequence>MTENKRSSPETNANRKNFIKHKRRTAETKYSSPAIQTRQRKKDLSFMPLSFGSYSPRHSTLGFGALKADRQVRSTRTRKFHARVATGESQVEESVLVLKAAAKSKKIPAPEVFAAFRVLEKACVDPSNFFETLGGSSGAEPRCWMLVFAAGAKVVREALKGGSRGQCHYKEHTKWALLWPSWRVGIHFWVASQ</sequence>
<dbReference type="EMBL" id="GL377599">
    <property type="protein sequence ID" value="EFJ21347.1"/>
    <property type="molecule type" value="Genomic_DNA"/>
</dbReference>
<organism evidence="3">
    <name type="scientific">Selaginella moellendorffii</name>
    <name type="common">Spikemoss</name>
    <dbReference type="NCBI Taxonomy" id="88036"/>
    <lineage>
        <taxon>Eukaryota</taxon>
        <taxon>Viridiplantae</taxon>
        <taxon>Streptophyta</taxon>
        <taxon>Embryophyta</taxon>
        <taxon>Tracheophyta</taxon>
        <taxon>Lycopodiopsida</taxon>
        <taxon>Selaginellales</taxon>
        <taxon>Selaginellaceae</taxon>
        <taxon>Selaginella</taxon>
    </lineage>
</organism>
<feature type="region of interest" description="Disordered" evidence="1">
    <location>
        <begin position="1"/>
        <end position="37"/>
    </location>
</feature>
<dbReference type="PANTHER" id="PTHR35690">
    <property type="entry name" value="OS01G0363500 PROTEIN"/>
    <property type="match status" value="1"/>
</dbReference>
<dbReference type="Gramene" id="EFJ21347">
    <property type="protein sequence ID" value="EFJ21347"/>
    <property type="gene ID" value="SELMODRAFT_417305"/>
</dbReference>
<name>D8S1T2_SELML</name>
<reference evidence="2 3" key="1">
    <citation type="journal article" date="2011" name="Science">
        <title>The Selaginella genome identifies genetic changes associated with the evolution of vascular plants.</title>
        <authorList>
            <person name="Banks J.A."/>
            <person name="Nishiyama T."/>
            <person name="Hasebe M."/>
            <person name="Bowman J.L."/>
            <person name="Gribskov M."/>
            <person name="dePamphilis C."/>
            <person name="Albert V.A."/>
            <person name="Aono N."/>
            <person name="Aoyama T."/>
            <person name="Ambrose B.A."/>
            <person name="Ashton N.W."/>
            <person name="Axtell M.J."/>
            <person name="Barker E."/>
            <person name="Barker M.S."/>
            <person name="Bennetzen J.L."/>
            <person name="Bonawitz N.D."/>
            <person name="Chapple C."/>
            <person name="Cheng C."/>
            <person name="Correa L.G."/>
            <person name="Dacre M."/>
            <person name="DeBarry J."/>
            <person name="Dreyer I."/>
            <person name="Elias M."/>
            <person name="Engstrom E.M."/>
            <person name="Estelle M."/>
            <person name="Feng L."/>
            <person name="Finet C."/>
            <person name="Floyd S.K."/>
            <person name="Frommer W.B."/>
            <person name="Fujita T."/>
            <person name="Gramzow L."/>
            <person name="Gutensohn M."/>
            <person name="Harholt J."/>
            <person name="Hattori M."/>
            <person name="Heyl A."/>
            <person name="Hirai T."/>
            <person name="Hiwatashi Y."/>
            <person name="Ishikawa M."/>
            <person name="Iwata M."/>
            <person name="Karol K.G."/>
            <person name="Koehler B."/>
            <person name="Kolukisaoglu U."/>
            <person name="Kubo M."/>
            <person name="Kurata T."/>
            <person name="Lalonde S."/>
            <person name="Li K."/>
            <person name="Li Y."/>
            <person name="Litt A."/>
            <person name="Lyons E."/>
            <person name="Manning G."/>
            <person name="Maruyama T."/>
            <person name="Michael T.P."/>
            <person name="Mikami K."/>
            <person name="Miyazaki S."/>
            <person name="Morinaga S."/>
            <person name="Murata T."/>
            <person name="Mueller-Roeber B."/>
            <person name="Nelson D.R."/>
            <person name="Obara M."/>
            <person name="Oguri Y."/>
            <person name="Olmstead R.G."/>
            <person name="Onodera N."/>
            <person name="Petersen B.L."/>
            <person name="Pils B."/>
            <person name="Prigge M."/>
            <person name="Rensing S.A."/>
            <person name="Riano-Pachon D.M."/>
            <person name="Roberts A.W."/>
            <person name="Sato Y."/>
            <person name="Scheller H.V."/>
            <person name="Schulz B."/>
            <person name="Schulz C."/>
            <person name="Shakirov E.V."/>
            <person name="Shibagaki N."/>
            <person name="Shinohara N."/>
            <person name="Shippen D.E."/>
            <person name="Soerensen I."/>
            <person name="Sotooka R."/>
            <person name="Sugimoto N."/>
            <person name="Sugita M."/>
            <person name="Sumikawa N."/>
            <person name="Tanurdzic M."/>
            <person name="Theissen G."/>
            <person name="Ulvskov P."/>
            <person name="Wakazuki S."/>
            <person name="Weng J.K."/>
            <person name="Willats W.W."/>
            <person name="Wipf D."/>
            <person name="Wolf P.G."/>
            <person name="Yang L."/>
            <person name="Zimmer A.D."/>
            <person name="Zhu Q."/>
            <person name="Mitros T."/>
            <person name="Hellsten U."/>
            <person name="Loque D."/>
            <person name="Otillar R."/>
            <person name="Salamov A."/>
            <person name="Schmutz J."/>
            <person name="Shapiro H."/>
            <person name="Lindquist E."/>
            <person name="Lucas S."/>
            <person name="Rokhsar D."/>
            <person name="Grigoriev I.V."/>
        </authorList>
    </citation>
    <scope>NUCLEOTIDE SEQUENCE [LARGE SCALE GENOMIC DNA]</scope>
</reference>